<proteinExistence type="predicted"/>
<keyword evidence="3" id="KW-0269">Exonuclease</keyword>
<dbReference type="InterPro" id="IPR036397">
    <property type="entry name" value="RNaseH_sf"/>
</dbReference>
<dbReference type="Proteomes" id="UP000551709">
    <property type="component" value="Chromosome"/>
</dbReference>
<dbReference type="EMBL" id="CP096255">
    <property type="protein sequence ID" value="UPT88942.1"/>
    <property type="molecule type" value="Genomic_DNA"/>
</dbReference>
<dbReference type="InterPro" id="IPR013520">
    <property type="entry name" value="Ribonucl_H"/>
</dbReference>
<reference evidence="3" key="1">
    <citation type="journal article" date="2017" name="Syst. Appl. Microbiol.">
        <title>Soybeans inoculated with root zone soils of Canadian native legumes harbour diverse and novel Bradyrhizobium spp. that possess agricultural potential.</title>
        <authorList>
            <person name="Bromfield E.S.P."/>
            <person name="Cloutier S."/>
            <person name="Tambong J.T."/>
            <person name="Tran Thi T.V."/>
        </authorList>
    </citation>
    <scope>NUCLEOTIDE SEQUENCE</scope>
    <source>
        <strain evidence="3">1S5</strain>
    </source>
</reference>
<dbReference type="GO" id="GO:0045004">
    <property type="term" value="P:DNA replication proofreading"/>
    <property type="evidence" value="ECO:0007669"/>
    <property type="project" value="TreeGrafter"/>
</dbReference>
<keyword evidence="3" id="KW-0378">Hydrolase</keyword>
<sequence length="298" mass="33703">MSDNDLSLAAMADALAKSADYRVLRRLLPRTNFTPSDGKTTKTGILLDVETTGLDPRKDEVIELGMVKFDYLPDGRITGVKDAFSSFNEPTGTIPLEVTALTGITDEMVAGHRIDETLVTSFADEAVIVIAHNANFDRKFAERYWPIFQRKGWGCSATEVEWRKHGFEGSRLGYLLNGTGYFHQAHRAVDDCHALLEILAFELPTAGSPALSILLEQARKKTIRVWAEQSPFDLKDTLKRRGYRWSDGSDGRPRSWYVDVDENKFTEEIEFLKTEIYLQDVEPRSQILTAFDRFSVRA</sequence>
<dbReference type="Gene3D" id="3.30.420.10">
    <property type="entry name" value="Ribonuclease H-like superfamily/Ribonuclease H"/>
    <property type="match status" value="1"/>
</dbReference>
<dbReference type="PANTHER" id="PTHR30231">
    <property type="entry name" value="DNA POLYMERASE III SUBUNIT EPSILON"/>
    <property type="match status" value="1"/>
</dbReference>
<dbReference type="InterPro" id="IPR012337">
    <property type="entry name" value="RNaseH-like_sf"/>
</dbReference>
<comment type="subunit">
    <text evidence="2">DNA polymerase III contains a core (composed of alpha, epsilon and theta chains) that associates with a tau subunit. This core dimerizes to form the POLIII' complex. PolIII' associates with the gamma complex (composed of gamma, delta, delta', psi and chi chains) and with the beta chain to form the complete DNA polymerase III complex.</text>
</comment>
<dbReference type="AlphaFoldDB" id="A0A8T5VTW6"/>
<name>A0A8T5VTW6_9BRAD</name>
<dbReference type="GO" id="GO:0003676">
    <property type="term" value="F:nucleic acid binding"/>
    <property type="evidence" value="ECO:0007669"/>
    <property type="project" value="InterPro"/>
</dbReference>
<dbReference type="RefSeq" id="WP_166103728.1">
    <property type="nucleotide sequence ID" value="NZ_CP096251.1"/>
</dbReference>
<accession>A0A8T5VTW6</accession>
<dbReference type="PANTHER" id="PTHR30231:SF37">
    <property type="entry name" value="EXODEOXYRIBONUCLEASE 10"/>
    <property type="match status" value="1"/>
</dbReference>
<organism evidence="3 4">
    <name type="scientific">Bradyrhizobium barranii subsp. apii</name>
    <dbReference type="NCBI Taxonomy" id="2819348"/>
    <lineage>
        <taxon>Bacteria</taxon>
        <taxon>Pseudomonadati</taxon>
        <taxon>Pseudomonadota</taxon>
        <taxon>Alphaproteobacteria</taxon>
        <taxon>Hyphomicrobiales</taxon>
        <taxon>Nitrobacteraceae</taxon>
        <taxon>Bradyrhizobium</taxon>
        <taxon>Bradyrhizobium barranii</taxon>
    </lineage>
</organism>
<gene>
    <name evidence="3" type="ORF">HAP41_0000008155</name>
</gene>
<evidence type="ECO:0000256" key="1">
    <source>
        <dbReference type="ARBA" id="ARBA00025483"/>
    </source>
</evidence>
<comment type="function">
    <text evidence="1">DNA polymerase III is a complex, multichain enzyme responsible for most of the replicative synthesis in bacteria. The epsilon subunit contain the editing function and is a proofreading 3'-5' exonuclease.</text>
</comment>
<dbReference type="GO" id="GO:0008408">
    <property type="term" value="F:3'-5' exonuclease activity"/>
    <property type="evidence" value="ECO:0007669"/>
    <property type="project" value="TreeGrafter"/>
</dbReference>
<dbReference type="SUPFAM" id="SSF53098">
    <property type="entry name" value="Ribonuclease H-like"/>
    <property type="match status" value="1"/>
</dbReference>
<dbReference type="FunFam" id="3.30.420.10:FF:000045">
    <property type="entry name" value="3'-5' exonuclease DinG"/>
    <property type="match status" value="1"/>
</dbReference>
<reference evidence="3" key="2">
    <citation type="submission" date="2022-04" db="EMBL/GenBank/DDBJ databases">
        <authorList>
            <person name="Bromfield E.S.P."/>
            <person name="Cloutier S."/>
        </authorList>
    </citation>
    <scope>NUCLEOTIDE SEQUENCE</scope>
    <source>
        <strain evidence="3">1S5</strain>
    </source>
</reference>
<dbReference type="CDD" id="cd06127">
    <property type="entry name" value="DEDDh"/>
    <property type="match status" value="1"/>
</dbReference>
<protein>
    <submittedName>
        <fullName evidence="3">3'-5' exonuclease</fullName>
    </submittedName>
</protein>
<evidence type="ECO:0000313" key="3">
    <source>
        <dbReference type="EMBL" id="UPT88942.1"/>
    </source>
</evidence>
<evidence type="ECO:0000313" key="4">
    <source>
        <dbReference type="Proteomes" id="UP000551709"/>
    </source>
</evidence>
<evidence type="ECO:0000256" key="2">
    <source>
        <dbReference type="ARBA" id="ARBA00026073"/>
    </source>
</evidence>
<dbReference type="GO" id="GO:0005829">
    <property type="term" value="C:cytosol"/>
    <property type="evidence" value="ECO:0007669"/>
    <property type="project" value="TreeGrafter"/>
</dbReference>
<keyword evidence="3" id="KW-0540">Nuclease</keyword>
<dbReference type="Pfam" id="PF00929">
    <property type="entry name" value="RNase_T"/>
    <property type="match status" value="1"/>
</dbReference>
<dbReference type="NCBIfam" id="NF006615">
    <property type="entry name" value="PRK09182.1"/>
    <property type="match status" value="1"/>
</dbReference>
<dbReference type="SMART" id="SM00479">
    <property type="entry name" value="EXOIII"/>
    <property type="match status" value="1"/>
</dbReference>